<dbReference type="Proteomes" id="UP000503339">
    <property type="component" value="Chromosome"/>
</dbReference>
<proteinExistence type="predicted"/>
<dbReference type="AlphaFoldDB" id="A0A6M7URT7"/>
<dbReference type="SUPFAM" id="SSF53901">
    <property type="entry name" value="Thiolase-like"/>
    <property type="match status" value="1"/>
</dbReference>
<dbReference type="EMBL" id="CP033361">
    <property type="protein sequence ID" value="QKC78733.1"/>
    <property type="molecule type" value="Genomic_DNA"/>
</dbReference>
<reference evidence="1 2" key="1">
    <citation type="submission" date="2018-10" db="EMBL/GenBank/DDBJ databases">
        <authorList>
            <person name="Perry B.J."/>
            <person name="Sullivan J.T."/>
            <person name="Murphy R.J.T."/>
            <person name="Ramsay J.P."/>
            <person name="Ronson C.W."/>
        </authorList>
    </citation>
    <scope>NUCLEOTIDE SEQUENCE [LARGE SCALE GENOMIC DNA]</scope>
    <source>
        <strain evidence="1 2">NZP2014</strain>
    </source>
</reference>
<dbReference type="GO" id="GO:0016746">
    <property type="term" value="F:acyltransferase activity"/>
    <property type="evidence" value="ECO:0007669"/>
    <property type="project" value="InterPro"/>
</dbReference>
<dbReference type="NCBIfam" id="NF004798">
    <property type="entry name" value="PRK06147.1"/>
    <property type="match status" value="1"/>
</dbReference>
<dbReference type="Gene3D" id="3.40.47.10">
    <property type="match status" value="1"/>
</dbReference>
<protein>
    <submittedName>
        <fullName evidence="1">3-oxoacyl-ACP synthase</fullName>
    </submittedName>
</protein>
<gene>
    <name evidence="1" type="ORF">EB233_27200</name>
</gene>
<sequence length="348" mass="36525">MNLHIVSTGMVTAVGLDAPSSCAAMRARLDGFRETRFLGLDSNWLIGAPVPLPRLWIGQKRMVRLAAGAMMDALAAAPGAEDDLVLLLCLAEDTRPGRPVTDPEAFLRDLAAIVDLPVRTRTQMIAHGRPSGFVALDRARKLLTDGTAGHVLILGVDSYLTIAGITHYLDAQRLLGAENPNGFIPGEAAAAVLVGRSGALRLTGLGLAREPAFIYNGLGEEGTHLPLRGDGMTAAYKAAMDAANVDLAHVEYRIGDLIGEQFFFKQSTLASLRLERGRTAFQDFWSPGENLGNVGAAVVPAMLGMALTAAVKGYAPGTPVLIEASGDDGACGAAVLHDVQPSVARRAA</sequence>
<evidence type="ECO:0000313" key="1">
    <source>
        <dbReference type="EMBL" id="QKC78733.1"/>
    </source>
</evidence>
<dbReference type="KEGG" id="merd:EB233_27200"/>
<evidence type="ECO:0000313" key="2">
    <source>
        <dbReference type="Proteomes" id="UP000503339"/>
    </source>
</evidence>
<accession>A0A6M7URT7</accession>
<organism evidence="1 2">
    <name type="scientific">Mesorhizobium erdmanii</name>
    <dbReference type="NCBI Taxonomy" id="1777866"/>
    <lineage>
        <taxon>Bacteria</taxon>
        <taxon>Pseudomonadati</taxon>
        <taxon>Pseudomonadota</taxon>
        <taxon>Alphaproteobacteria</taxon>
        <taxon>Hyphomicrobiales</taxon>
        <taxon>Phyllobacteriaceae</taxon>
        <taxon>Mesorhizobium</taxon>
    </lineage>
</organism>
<keyword evidence="2" id="KW-1185">Reference proteome</keyword>
<dbReference type="InterPro" id="IPR016039">
    <property type="entry name" value="Thiolase-like"/>
</dbReference>
<name>A0A6M7URT7_9HYPH</name>